<name>A0A285GPY3_9FIRM</name>
<dbReference type="InterPro" id="IPR036074">
    <property type="entry name" value="CbiD_sf"/>
</dbReference>
<dbReference type="UniPathway" id="UPA00148">
    <property type="reaction ID" value="UER00227"/>
</dbReference>
<gene>
    <name evidence="5" type="primary">cbiD</name>
    <name evidence="6" type="ORF">SAMN06265827_10956</name>
</gene>
<accession>A0A285GPY3</accession>
<dbReference type="OrthoDB" id="6439987at2"/>
<dbReference type="PANTHER" id="PTHR35863:SF1">
    <property type="entry name" value="COBALT-PRECORRIN-5B C(1)-METHYLTRANSFERASE"/>
    <property type="match status" value="1"/>
</dbReference>
<dbReference type="PIRSF" id="PIRSF026782">
    <property type="entry name" value="CbiD"/>
    <property type="match status" value="1"/>
</dbReference>
<dbReference type="HAMAP" id="MF_00787">
    <property type="entry name" value="CbiD"/>
    <property type="match status" value="1"/>
</dbReference>
<dbReference type="SUPFAM" id="SSF111342">
    <property type="entry name" value="CbiD-like"/>
    <property type="match status" value="1"/>
</dbReference>
<dbReference type="RefSeq" id="WP_097017503.1">
    <property type="nucleotide sequence ID" value="NZ_OBDZ01000009.1"/>
</dbReference>
<dbReference type="PANTHER" id="PTHR35863">
    <property type="entry name" value="COBALT-PRECORRIN-5B C(1)-METHYLTRANSFERASE"/>
    <property type="match status" value="1"/>
</dbReference>
<dbReference type="Proteomes" id="UP000219573">
    <property type="component" value="Unassembled WGS sequence"/>
</dbReference>
<evidence type="ECO:0000256" key="5">
    <source>
        <dbReference type="HAMAP-Rule" id="MF_00787"/>
    </source>
</evidence>
<dbReference type="STRING" id="1413210.U472_08920"/>
<dbReference type="Pfam" id="PF01888">
    <property type="entry name" value="CbiD"/>
    <property type="match status" value="1"/>
</dbReference>
<evidence type="ECO:0000313" key="6">
    <source>
        <dbReference type="EMBL" id="SNY25274.1"/>
    </source>
</evidence>
<comment type="function">
    <text evidence="5">Catalyzes the methylation of C-1 in cobalt-precorrin-5B to form cobalt-precorrin-6A.</text>
</comment>
<dbReference type="EC" id="2.1.1.195" evidence="5"/>
<evidence type="ECO:0000256" key="1">
    <source>
        <dbReference type="ARBA" id="ARBA00022573"/>
    </source>
</evidence>
<sequence>MVFDSYVVKNGKKLRRGYTTGSTATAAAKAATYVLFTGKRIARVKIDTPAGIELDLEVDILEIKEGYVVASVLKDGGDDPDATDGIEIIAKVEEIESGIELLGGKGVGQVTKPGLAVEVGEPAINPVPRKMLKTEINKVLPADKGVRVTIEVPEGEEIAKKTFNPKLGIIGGISILGTTGIVEPMSEKAYCDSLAINISQAVALGEEELVLVFGNYGKRMAIDLGFREEQIIRMSNFVGFMLKECVARGVKKIILLGHIGKLVKVGAGIFNTHSHLADARLETIAAYTASIGGREELINQILTANTAEETIEIIKEAGFEEVFNLLAKRVSIRAEEHVDGELEVKSLLFSMQGEILGRYGGW</sequence>
<evidence type="ECO:0000256" key="4">
    <source>
        <dbReference type="ARBA" id="ARBA00022691"/>
    </source>
</evidence>
<evidence type="ECO:0000313" key="7">
    <source>
        <dbReference type="Proteomes" id="UP000219573"/>
    </source>
</evidence>
<dbReference type="InterPro" id="IPR002748">
    <property type="entry name" value="CbiD"/>
</dbReference>
<keyword evidence="4 5" id="KW-0949">S-adenosyl-L-methionine</keyword>
<keyword evidence="2 5" id="KW-0489">Methyltransferase</keyword>
<proteinExistence type="inferred from homology"/>
<evidence type="ECO:0000256" key="3">
    <source>
        <dbReference type="ARBA" id="ARBA00022679"/>
    </source>
</evidence>
<comment type="catalytic activity">
    <reaction evidence="5">
        <text>Co-precorrin-5B + S-adenosyl-L-methionine = Co-precorrin-6A + S-adenosyl-L-homocysteine</text>
        <dbReference type="Rhea" id="RHEA:26285"/>
        <dbReference type="ChEBI" id="CHEBI:57856"/>
        <dbReference type="ChEBI" id="CHEBI:59789"/>
        <dbReference type="ChEBI" id="CHEBI:60063"/>
        <dbReference type="ChEBI" id="CHEBI:60064"/>
        <dbReference type="EC" id="2.1.1.195"/>
    </reaction>
</comment>
<dbReference type="GO" id="GO:0043780">
    <property type="term" value="F:cobalt-precorrin-5B C1-methyltransferase activity"/>
    <property type="evidence" value="ECO:0007669"/>
    <property type="project" value="RHEA"/>
</dbReference>
<dbReference type="GO" id="GO:0032259">
    <property type="term" value="P:methylation"/>
    <property type="evidence" value="ECO:0007669"/>
    <property type="project" value="UniProtKB-KW"/>
</dbReference>
<evidence type="ECO:0000256" key="2">
    <source>
        <dbReference type="ARBA" id="ARBA00022603"/>
    </source>
</evidence>
<comment type="similarity">
    <text evidence="5">Belongs to the CbiD family.</text>
</comment>
<keyword evidence="7" id="KW-1185">Reference proteome</keyword>
<keyword evidence="3 5" id="KW-0808">Transferase</keyword>
<dbReference type="EMBL" id="OBDZ01000009">
    <property type="protein sequence ID" value="SNY25274.1"/>
    <property type="molecule type" value="Genomic_DNA"/>
</dbReference>
<reference evidence="7" key="1">
    <citation type="submission" date="2017-09" db="EMBL/GenBank/DDBJ databases">
        <authorList>
            <person name="Varghese N."/>
            <person name="Submissions S."/>
        </authorList>
    </citation>
    <scope>NUCLEOTIDE SEQUENCE [LARGE SCALE GENOMIC DNA]</scope>
    <source>
        <strain evidence="7">MSL47</strain>
    </source>
</reference>
<dbReference type="GO" id="GO:0019251">
    <property type="term" value="P:anaerobic cobalamin biosynthetic process"/>
    <property type="evidence" value="ECO:0007669"/>
    <property type="project" value="UniProtKB-UniRule"/>
</dbReference>
<dbReference type="AlphaFoldDB" id="A0A285GPY3"/>
<dbReference type="Gene3D" id="3.30.2110.10">
    <property type="entry name" value="CbiD-like"/>
    <property type="match status" value="1"/>
</dbReference>
<protein>
    <recommendedName>
        <fullName evidence="5">Cobalt-precorrin-5B C(1)-methyltransferase</fullName>
        <ecNumber evidence="5">2.1.1.195</ecNumber>
    </recommendedName>
    <alternativeName>
        <fullName evidence="5">Cobalt-precorrin-6A synthase</fullName>
    </alternativeName>
</protein>
<dbReference type="NCBIfam" id="TIGR00312">
    <property type="entry name" value="cbiD"/>
    <property type="match status" value="1"/>
</dbReference>
<comment type="pathway">
    <text evidence="5">Cofactor biosynthesis; adenosylcobalamin biosynthesis; cob(II)yrinate a,c-diamide from sirohydrochlorin (anaerobic route): step 6/10.</text>
</comment>
<keyword evidence="1 5" id="KW-0169">Cobalamin biosynthesis</keyword>
<organism evidence="6 7">
    <name type="scientific">Orenia metallireducens</name>
    <dbReference type="NCBI Taxonomy" id="1413210"/>
    <lineage>
        <taxon>Bacteria</taxon>
        <taxon>Bacillati</taxon>
        <taxon>Bacillota</taxon>
        <taxon>Clostridia</taxon>
        <taxon>Halanaerobiales</taxon>
        <taxon>Halobacteroidaceae</taxon>
        <taxon>Orenia</taxon>
    </lineage>
</organism>
<dbReference type="NCBIfam" id="NF000849">
    <property type="entry name" value="PRK00075.1-1"/>
    <property type="match status" value="1"/>
</dbReference>